<dbReference type="EMBL" id="JFHR01000112">
    <property type="protein sequence ID" value="KEQ50200.1"/>
    <property type="molecule type" value="Genomic_DNA"/>
</dbReference>
<comment type="caution">
    <text evidence="3">The sequence shown here is derived from an EMBL/GenBank/DDBJ whole genome shotgun (WGS) entry which is preliminary data.</text>
</comment>
<dbReference type="PANTHER" id="PTHR30373:SF8">
    <property type="entry name" value="BLL7265 PROTEIN"/>
    <property type="match status" value="1"/>
</dbReference>
<feature type="domain" description="TPM" evidence="2">
    <location>
        <begin position="118"/>
        <end position="201"/>
    </location>
</feature>
<dbReference type="OrthoDB" id="5825388at2"/>
<dbReference type="InterPro" id="IPR007621">
    <property type="entry name" value="TPM_dom"/>
</dbReference>
<feature type="transmembrane region" description="Helical" evidence="1">
    <location>
        <begin position="44"/>
        <end position="65"/>
    </location>
</feature>
<dbReference type="AlphaFoldDB" id="A0A081R4S7"/>
<keyword evidence="1" id="KW-0812">Transmembrane</keyword>
<protein>
    <submittedName>
        <fullName evidence="3">Membrane protein</fullName>
    </submittedName>
</protein>
<dbReference type="PANTHER" id="PTHR30373">
    <property type="entry name" value="UPF0603 PROTEIN YGCG"/>
    <property type="match status" value="1"/>
</dbReference>
<accession>A0A081R4S7</accession>
<organism evidence="3 4">
    <name type="scientific">Sphingobium chlorophenolicum</name>
    <dbReference type="NCBI Taxonomy" id="46429"/>
    <lineage>
        <taxon>Bacteria</taxon>
        <taxon>Pseudomonadati</taxon>
        <taxon>Pseudomonadota</taxon>
        <taxon>Alphaproteobacteria</taxon>
        <taxon>Sphingomonadales</taxon>
        <taxon>Sphingomonadaceae</taxon>
        <taxon>Sphingobium</taxon>
    </lineage>
</organism>
<evidence type="ECO:0000313" key="3">
    <source>
        <dbReference type="EMBL" id="KEQ50200.1"/>
    </source>
</evidence>
<dbReference type="PATRIC" id="fig|46429.4.peg.4493"/>
<evidence type="ECO:0000313" key="4">
    <source>
        <dbReference type="Proteomes" id="UP000028411"/>
    </source>
</evidence>
<name>A0A081R4S7_SPHCR</name>
<sequence>MRLHLNEADHDRVTEAVAQAEKATDGEIVTIVARRSDAYHDAGLHWAIGAVFLALSVAAAFPQYFRSLCSWLLQNWEHEIEDWKLLTVLLGLLILKFLIVRYALAWMPLRLALTPKATKARRVRRRAITLFRAVAQGRTRGRTGVLIYLSLDEHRAELVADAAINEKVAPEIWGDAMAALIDGVREGRAADGIAQAVHQVGVVLAQHFPATGDNPNELPDRLIEL</sequence>
<keyword evidence="1" id="KW-0472">Membrane</keyword>
<dbReference type="RefSeq" id="WP_037457511.1">
    <property type="nucleotide sequence ID" value="NZ_JFHR01000112.1"/>
</dbReference>
<gene>
    <name evidence="3" type="ORF">BV95_04506</name>
</gene>
<reference evidence="3 4" key="1">
    <citation type="submission" date="2014-02" db="EMBL/GenBank/DDBJ databases">
        <title>Whole genome sequence of Sphingobium chlorophenolicum NBRC 16172.</title>
        <authorList>
            <person name="Gan H.M."/>
            <person name="Gan H.Y."/>
            <person name="Chew T.H."/>
            <person name="Savka M.A."/>
        </authorList>
    </citation>
    <scope>NUCLEOTIDE SEQUENCE [LARGE SCALE GENOMIC DNA]</scope>
    <source>
        <strain evidence="3 4">NBRC 16172</strain>
    </source>
</reference>
<dbReference type="Pfam" id="PF04536">
    <property type="entry name" value="TPM_phosphatase"/>
    <property type="match status" value="1"/>
</dbReference>
<proteinExistence type="predicted"/>
<dbReference type="Proteomes" id="UP000028411">
    <property type="component" value="Unassembled WGS sequence"/>
</dbReference>
<dbReference type="Gene3D" id="3.10.310.50">
    <property type="match status" value="1"/>
</dbReference>
<keyword evidence="1" id="KW-1133">Transmembrane helix</keyword>
<evidence type="ECO:0000256" key="1">
    <source>
        <dbReference type="SAM" id="Phobius"/>
    </source>
</evidence>
<evidence type="ECO:0000259" key="2">
    <source>
        <dbReference type="Pfam" id="PF04536"/>
    </source>
</evidence>
<feature type="transmembrane region" description="Helical" evidence="1">
    <location>
        <begin position="85"/>
        <end position="104"/>
    </location>
</feature>
<dbReference type="eggNOG" id="COG3762">
    <property type="taxonomic scope" value="Bacteria"/>
</dbReference>